<dbReference type="AlphaFoldDB" id="A0A553RBX0"/>
<feature type="region of interest" description="Disordered" evidence="1">
    <location>
        <begin position="18"/>
        <end position="50"/>
    </location>
</feature>
<name>A0A553RBX0_9TELE</name>
<feature type="compositionally biased region" description="Basic and acidic residues" evidence="1">
    <location>
        <begin position="41"/>
        <end position="50"/>
    </location>
</feature>
<dbReference type="STRING" id="623744.A0A553RBX0"/>
<evidence type="ECO:0000313" key="3">
    <source>
        <dbReference type="Proteomes" id="UP000316079"/>
    </source>
</evidence>
<protein>
    <submittedName>
        <fullName evidence="2">Uncharacterized protein</fullName>
    </submittedName>
</protein>
<proteinExistence type="predicted"/>
<gene>
    <name evidence="2" type="ORF">DNTS_027989</name>
</gene>
<evidence type="ECO:0000313" key="2">
    <source>
        <dbReference type="EMBL" id="TRY99665.1"/>
    </source>
</evidence>
<dbReference type="EMBL" id="SRMA01025055">
    <property type="protein sequence ID" value="TRY99665.1"/>
    <property type="molecule type" value="Genomic_DNA"/>
</dbReference>
<feature type="region of interest" description="Disordered" evidence="1">
    <location>
        <begin position="62"/>
        <end position="93"/>
    </location>
</feature>
<accession>A0A553RBX0</accession>
<sequence>MNGLELQLNRWRSLQIQNLKNSREPRKMSKPSRQVKPTKLSRKEPPGDRSHMLVIGERLMRAGSEGNLVRPSPSKKPCATKSEGSNPGLLNQKVVPEMPTILPHHCMTFPKADNPRPREPLELCLPLEAPNVQK</sequence>
<evidence type="ECO:0000256" key="1">
    <source>
        <dbReference type="SAM" id="MobiDB-lite"/>
    </source>
</evidence>
<reference evidence="2 3" key="1">
    <citation type="journal article" date="2019" name="Sci. Data">
        <title>Hybrid genome assembly and annotation of Danionella translucida.</title>
        <authorList>
            <person name="Kadobianskyi M."/>
            <person name="Schulze L."/>
            <person name="Schuelke M."/>
            <person name="Judkewitz B."/>
        </authorList>
    </citation>
    <scope>NUCLEOTIDE SEQUENCE [LARGE SCALE GENOMIC DNA]</scope>
    <source>
        <strain evidence="2 3">Bolton</strain>
    </source>
</reference>
<organism evidence="2 3">
    <name type="scientific">Danionella cerebrum</name>
    <dbReference type="NCBI Taxonomy" id="2873325"/>
    <lineage>
        <taxon>Eukaryota</taxon>
        <taxon>Metazoa</taxon>
        <taxon>Chordata</taxon>
        <taxon>Craniata</taxon>
        <taxon>Vertebrata</taxon>
        <taxon>Euteleostomi</taxon>
        <taxon>Actinopterygii</taxon>
        <taxon>Neopterygii</taxon>
        <taxon>Teleostei</taxon>
        <taxon>Ostariophysi</taxon>
        <taxon>Cypriniformes</taxon>
        <taxon>Danionidae</taxon>
        <taxon>Danioninae</taxon>
        <taxon>Danionella</taxon>
    </lineage>
</organism>
<dbReference type="Proteomes" id="UP000316079">
    <property type="component" value="Unassembled WGS sequence"/>
</dbReference>
<comment type="caution">
    <text evidence="2">The sequence shown here is derived from an EMBL/GenBank/DDBJ whole genome shotgun (WGS) entry which is preliminary data.</text>
</comment>
<keyword evidence="3" id="KW-1185">Reference proteome</keyword>
<dbReference type="OrthoDB" id="6022652at2759"/>